<dbReference type="InterPro" id="IPR050463">
    <property type="entry name" value="Gfo/Idh/MocA_oxidrdct_glycsds"/>
</dbReference>
<dbReference type="GeneID" id="25401418"/>
<dbReference type="GO" id="GO:0016491">
    <property type="term" value="F:oxidoreductase activity"/>
    <property type="evidence" value="ECO:0007669"/>
    <property type="project" value="UniProtKB-KW"/>
</dbReference>
<dbReference type="InterPro" id="IPR055170">
    <property type="entry name" value="GFO_IDH_MocA-like_dom"/>
</dbReference>
<dbReference type="SUPFAM" id="SSF55347">
    <property type="entry name" value="Glyceraldehyde-3-phosphate dehydrogenase-like, C-terminal domain"/>
    <property type="match status" value="1"/>
</dbReference>
<dbReference type="GO" id="GO:0000166">
    <property type="term" value="F:nucleotide binding"/>
    <property type="evidence" value="ECO:0007669"/>
    <property type="project" value="InterPro"/>
</dbReference>
<dbReference type="AlphaFoldDB" id="A0A0F7FHK6"/>
<name>A0A0F7FHK6_9CREN</name>
<feature type="domain" description="GFO/IDH/MocA-like oxidoreductase" evidence="3">
    <location>
        <begin position="141"/>
        <end position="274"/>
    </location>
</feature>
<dbReference type="SUPFAM" id="SSF51735">
    <property type="entry name" value="NAD(P)-binding Rossmann-fold domains"/>
    <property type="match status" value="1"/>
</dbReference>
<keyword evidence="1" id="KW-0560">Oxidoreductase</keyword>
<dbReference type="STRING" id="1550241.MA03_04265"/>
<dbReference type="Pfam" id="PF22725">
    <property type="entry name" value="GFO_IDH_MocA_C3"/>
    <property type="match status" value="1"/>
</dbReference>
<dbReference type="InterPro" id="IPR000683">
    <property type="entry name" value="Gfo/Idh/MocA-like_OxRdtase_N"/>
</dbReference>
<dbReference type="OrthoDB" id="30889at2157"/>
<evidence type="ECO:0008006" key="6">
    <source>
        <dbReference type="Google" id="ProtNLM"/>
    </source>
</evidence>
<accession>A0A0F7FHK6</accession>
<evidence type="ECO:0000259" key="3">
    <source>
        <dbReference type="Pfam" id="PF22725"/>
    </source>
</evidence>
<evidence type="ECO:0000313" key="4">
    <source>
        <dbReference type="EMBL" id="AKG38654.1"/>
    </source>
</evidence>
<feature type="domain" description="Gfo/Idh/MocA-like oxidoreductase N-terminal" evidence="2">
    <location>
        <begin position="3"/>
        <end position="124"/>
    </location>
</feature>
<reference evidence="4 5" key="1">
    <citation type="journal article" date="2015" name="Stand. Genomic Sci.">
        <title>Complete genome sequence of and proposal of Thermofilum uzonense sp. nov. a novel hyperthermophilic crenarchaeon and emended description of the genus Thermofilum.</title>
        <authorList>
            <person name="Toshchakov S.V."/>
            <person name="Korzhenkov A.A."/>
            <person name="Samarov N.I."/>
            <person name="Mazunin I.O."/>
            <person name="Mozhey O.I."/>
            <person name="Shmyr I.S."/>
            <person name="Derbikova K.S."/>
            <person name="Taranov E.A."/>
            <person name="Dominova I.N."/>
            <person name="Bonch-Osmolovskaya E.A."/>
            <person name="Patrushev M.V."/>
            <person name="Podosokorskaya O.A."/>
            <person name="Kublanov I.V."/>
        </authorList>
    </citation>
    <scope>NUCLEOTIDE SEQUENCE [LARGE SCALE GENOMIC DNA]</scope>
    <source>
        <strain evidence="4 5">1807-2</strain>
    </source>
</reference>
<dbReference type="PATRIC" id="fig|1550241.5.peg.906"/>
<protein>
    <recommendedName>
        <fullName evidence="6">Oxidoreductase</fullName>
    </recommendedName>
</protein>
<dbReference type="PANTHER" id="PTHR43818:SF11">
    <property type="entry name" value="BCDNA.GH03377"/>
    <property type="match status" value="1"/>
</dbReference>
<dbReference type="Gene3D" id="3.40.50.720">
    <property type="entry name" value="NAD(P)-binding Rossmann-like Domain"/>
    <property type="match status" value="1"/>
</dbReference>
<dbReference type="PANTHER" id="PTHR43818">
    <property type="entry name" value="BCDNA.GH03377"/>
    <property type="match status" value="1"/>
</dbReference>
<dbReference type="Pfam" id="PF01408">
    <property type="entry name" value="GFO_IDH_MocA"/>
    <property type="match status" value="1"/>
</dbReference>
<keyword evidence="5" id="KW-1185">Reference proteome</keyword>
<sequence length="372" mass="41794">MKIRVGIIGSGWSANALAWAFNAVRFSVREEKFPKIELVRAMSRTARKVEAFAREYGFKEWTTSETDFFKGDLDLIAISTPNNTHALYSIKAMESGADIIIEKPFTVSLSEAKDVVSRAEKLGRKGAICLVSRLIPASVIARDMISRGELGEIREFRAVIAHAKHAYEDTRFEWRMSKQVAGGGVFADLGVHALDLAESITSRRIKRILGRTYTVIVERKDPVTRQSVKVDTEDVGFALFEYENGAPGIVEASKLSPGFEEQMRVEIHGSRGGVRFTLTEPHTVYLFKRETQRIEKIVKGFEEIYPWLNWPAPKSFEGWVYSYLVLVKNFVDNIAGLNESPYPNLKDGLRSQELLSSFYESAASGKPIEAIL</sequence>
<dbReference type="RefSeq" id="WP_052884090.1">
    <property type="nucleotide sequence ID" value="NZ_CP009961.1"/>
</dbReference>
<dbReference type="Proteomes" id="UP000067434">
    <property type="component" value="Chromosome"/>
</dbReference>
<evidence type="ECO:0000256" key="1">
    <source>
        <dbReference type="ARBA" id="ARBA00023002"/>
    </source>
</evidence>
<organism evidence="4 5">
    <name type="scientific">Infirmifilum uzonense</name>
    <dbReference type="NCBI Taxonomy" id="1550241"/>
    <lineage>
        <taxon>Archaea</taxon>
        <taxon>Thermoproteota</taxon>
        <taxon>Thermoprotei</taxon>
        <taxon>Thermofilales</taxon>
        <taxon>Thermofilaceae</taxon>
        <taxon>Infirmifilum</taxon>
    </lineage>
</organism>
<dbReference type="InterPro" id="IPR036291">
    <property type="entry name" value="NAD(P)-bd_dom_sf"/>
</dbReference>
<dbReference type="KEGG" id="thf:MA03_04265"/>
<evidence type="ECO:0000259" key="2">
    <source>
        <dbReference type="Pfam" id="PF01408"/>
    </source>
</evidence>
<proteinExistence type="predicted"/>
<dbReference type="HOGENOM" id="CLU_023194_1_4_2"/>
<evidence type="ECO:0000313" key="5">
    <source>
        <dbReference type="Proteomes" id="UP000067434"/>
    </source>
</evidence>
<dbReference type="EMBL" id="CP009961">
    <property type="protein sequence ID" value="AKG38654.1"/>
    <property type="molecule type" value="Genomic_DNA"/>
</dbReference>
<gene>
    <name evidence="4" type="ORF">MA03_04265</name>
</gene>
<dbReference type="Gene3D" id="3.30.360.10">
    <property type="entry name" value="Dihydrodipicolinate Reductase, domain 2"/>
    <property type="match status" value="1"/>
</dbReference>